<evidence type="ECO:0000313" key="2">
    <source>
        <dbReference type="Proteomes" id="UP000266841"/>
    </source>
</evidence>
<keyword evidence="2" id="KW-1185">Reference proteome</keyword>
<reference evidence="1 2" key="1">
    <citation type="journal article" date="2012" name="Genome Biol.">
        <title>Genome and low-iron response of an oceanic diatom adapted to chronic iron limitation.</title>
        <authorList>
            <person name="Lommer M."/>
            <person name="Specht M."/>
            <person name="Roy A.S."/>
            <person name="Kraemer L."/>
            <person name="Andreson R."/>
            <person name="Gutowska M.A."/>
            <person name="Wolf J."/>
            <person name="Bergner S.V."/>
            <person name="Schilhabel M.B."/>
            <person name="Klostermeier U.C."/>
            <person name="Beiko R.G."/>
            <person name="Rosenstiel P."/>
            <person name="Hippler M."/>
            <person name="Laroche J."/>
        </authorList>
    </citation>
    <scope>NUCLEOTIDE SEQUENCE [LARGE SCALE GENOMIC DNA]</scope>
    <source>
        <strain evidence="1 2">CCMP1005</strain>
    </source>
</reference>
<evidence type="ECO:0000313" key="1">
    <source>
        <dbReference type="EMBL" id="EJK57761.1"/>
    </source>
</evidence>
<comment type="caution">
    <text evidence="1">The sequence shown here is derived from an EMBL/GenBank/DDBJ whole genome shotgun (WGS) entry which is preliminary data.</text>
</comment>
<dbReference type="AlphaFoldDB" id="K0SA15"/>
<feature type="non-terminal residue" evidence="1">
    <location>
        <position position="1"/>
    </location>
</feature>
<gene>
    <name evidence="1" type="ORF">THAOC_22164</name>
</gene>
<dbReference type="Proteomes" id="UP000266841">
    <property type="component" value="Unassembled WGS sequence"/>
</dbReference>
<sequence length="25" mass="3028">VAIAANYVMLCYVMLCYHYYPQREL</sequence>
<proteinExistence type="predicted"/>
<organism evidence="1 2">
    <name type="scientific">Thalassiosira oceanica</name>
    <name type="common">Marine diatom</name>
    <dbReference type="NCBI Taxonomy" id="159749"/>
    <lineage>
        <taxon>Eukaryota</taxon>
        <taxon>Sar</taxon>
        <taxon>Stramenopiles</taxon>
        <taxon>Ochrophyta</taxon>
        <taxon>Bacillariophyta</taxon>
        <taxon>Coscinodiscophyceae</taxon>
        <taxon>Thalassiosirophycidae</taxon>
        <taxon>Thalassiosirales</taxon>
        <taxon>Thalassiosiraceae</taxon>
        <taxon>Thalassiosira</taxon>
    </lineage>
</organism>
<name>K0SA15_THAOC</name>
<protein>
    <submittedName>
        <fullName evidence="1">Uncharacterized protein</fullName>
    </submittedName>
</protein>
<dbReference type="EMBL" id="AGNL01027101">
    <property type="protein sequence ID" value="EJK57761.1"/>
    <property type="molecule type" value="Genomic_DNA"/>
</dbReference>
<accession>K0SA15</accession>